<dbReference type="InterPro" id="IPR003594">
    <property type="entry name" value="HATPase_dom"/>
</dbReference>
<evidence type="ECO:0000256" key="4">
    <source>
        <dbReference type="ARBA" id="ARBA00022679"/>
    </source>
</evidence>
<dbReference type="Proteomes" id="UP001147653">
    <property type="component" value="Unassembled WGS sequence"/>
</dbReference>
<dbReference type="PANTHER" id="PTHR45436">
    <property type="entry name" value="SENSOR HISTIDINE KINASE YKOH"/>
    <property type="match status" value="1"/>
</dbReference>
<comment type="catalytic activity">
    <reaction evidence="1">
        <text>ATP + protein L-histidine = ADP + protein N-phospho-L-histidine.</text>
        <dbReference type="EC" id="2.7.13.3"/>
    </reaction>
</comment>
<evidence type="ECO:0000313" key="10">
    <source>
        <dbReference type="Proteomes" id="UP001147653"/>
    </source>
</evidence>
<keyword evidence="5" id="KW-0812">Transmembrane</keyword>
<evidence type="ECO:0000259" key="8">
    <source>
        <dbReference type="PROSITE" id="PS50109"/>
    </source>
</evidence>
<dbReference type="Gene3D" id="3.30.565.10">
    <property type="entry name" value="Histidine kinase-like ATPase, C-terminal domain"/>
    <property type="match status" value="1"/>
</dbReference>
<evidence type="ECO:0000256" key="6">
    <source>
        <dbReference type="ARBA" id="ARBA00022777"/>
    </source>
</evidence>
<gene>
    <name evidence="9" type="ORF">OJ997_17025</name>
</gene>
<keyword evidence="10" id="KW-1185">Reference proteome</keyword>
<name>A0A9X3NBS6_9ACTN</name>
<comment type="caution">
    <text evidence="9">The sequence shown here is derived from an EMBL/GenBank/DDBJ whole genome shotgun (WGS) entry which is preliminary data.</text>
</comment>
<accession>A0A9X3NBS6</accession>
<evidence type="ECO:0000313" key="9">
    <source>
        <dbReference type="EMBL" id="MDA0182010.1"/>
    </source>
</evidence>
<dbReference type="SMART" id="SM00387">
    <property type="entry name" value="HATPase_c"/>
    <property type="match status" value="1"/>
</dbReference>
<evidence type="ECO:0000256" key="3">
    <source>
        <dbReference type="ARBA" id="ARBA00022553"/>
    </source>
</evidence>
<keyword evidence="6 9" id="KW-0418">Kinase</keyword>
<dbReference type="Pfam" id="PF02518">
    <property type="entry name" value="HATPase_c"/>
    <property type="match status" value="1"/>
</dbReference>
<evidence type="ECO:0000256" key="2">
    <source>
        <dbReference type="ARBA" id="ARBA00012438"/>
    </source>
</evidence>
<dbReference type="SUPFAM" id="SSF55874">
    <property type="entry name" value="ATPase domain of HSP90 chaperone/DNA topoisomerase II/histidine kinase"/>
    <property type="match status" value="1"/>
</dbReference>
<keyword evidence="4" id="KW-0808">Transferase</keyword>
<reference evidence="9" key="1">
    <citation type="submission" date="2022-10" db="EMBL/GenBank/DDBJ databases">
        <title>The WGS of Solirubrobacter phytolaccae KCTC 29190.</title>
        <authorList>
            <person name="Jiang Z."/>
        </authorList>
    </citation>
    <scope>NUCLEOTIDE SEQUENCE</scope>
    <source>
        <strain evidence="9">KCTC 29190</strain>
    </source>
</reference>
<protein>
    <recommendedName>
        <fullName evidence="2">histidine kinase</fullName>
        <ecNumber evidence="2">2.7.13.3</ecNumber>
    </recommendedName>
</protein>
<dbReference type="InterPro" id="IPR050428">
    <property type="entry name" value="TCS_sensor_his_kinase"/>
</dbReference>
<evidence type="ECO:0000256" key="7">
    <source>
        <dbReference type="ARBA" id="ARBA00022989"/>
    </source>
</evidence>
<keyword evidence="7" id="KW-0472">Membrane</keyword>
<dbReference type="EMBL" id="JAPDDP010000029">
    <property type="protein sequence ID" value="MDA0182010.1"/>
    <property type="molecule type" value="Genomic_DNA"/>
</dbReference>
<dbReference type="GO" id="GO:0004673">
    <property type="term" value="F:protein histidine kinase activity"/>
    <property type="evidence" value="ECO:0007669"/>
    <property type="project" value="UniProtKB-EC"/>
</dbReference>
<sequence length="279" mass="29724">MTIATWLLLAALTASLLRSHHRLVRVARASHELRGPISAVQLGLHGLSGEPARLAAIELELRRAGRALEDLVGARSRTGPERVDLAALVLEHEHAWATIARAHDARLHLAPPTVVLPFAIGGGDVRAPATVHADPLRIAQACANLVANAAEHGHGEVRVRVRASLDRVAIEVRDDGPGLPVPLAAMTAPARLRRGRRGHGLAIAASIASSHGGRLSADGPRMTLELPAASTRVPLTRRGRLKARLRRLARRPDDLFVALDPPGITAPHLDEDVDRSVVS</sequence>
<keyword evidence="7" id="KW-1133">Transmembrane helix</keyword>
<dbReference type="EC" id="2.7.13.3" evidence="2"/>
<dbReference type="PANTHER" id="PTHR45436:SF5">
    <property type="entry name" value="SENSOR HISTIDINE KINASE TRCS"/>
    <property type="match status" value="1"/>
</dbReference>
<proteinExistence type="predicted"/>
<organism evidence="9 10">
    <name type="scientific">Solirubrobacter phytolaccae</name>
    <dbReference type="NCBI Taxonomy" id="1404360"/>
    <lineage>
        <taxon>Bacteria</taxon>
        <taxon>Bacillati</taxon>
        <taxon>Actinomycetota</taxon>
        <taxon>Thermoleophilia</taxon>
        <taxon>Solirubrobacterales</taxon>
        <taxon>Solirubrobacteraceae</taxon>
        <taxon>Solirubrobacter</taxon>
    </lineage>
</organism>
<dbReference type="InterPro" id="IPR005467">
    <property type="entry name" value="His_kinase_dom"/>
</dbReference>
<keyword evidence="3" id="KW-0597">Phosphoprotein</keyword>
<evidence type="ECO:0000256" key="1">
    <source>
        <dbReference type="ARBA" id="ARBA00000085"/>
    </source>
</evidence>
<dbReference type="PROSITE" id="PS50109">
    <property type="entry name" value="HIS_KIN"/>
    <property type="match status" value="1"/>
</dbReference>
<feature type="domain" description="Histidine kinase" evidence="8">
    <location>
        <begin position="28"/>
        <end position="230"/>
    </location>
</feature>
<dbReference type="RefSeq" id="WP_270026367.1">
    <property type="nucleotide sequence ID" value="NZ_JAPDDP010000029.1"/>
</dbReference>
<dbReference type="AlphaFoldDB" id="A0A9X3NBS6"/>
<evidence type="ECO:0000256" key="5">
    <source>
        <dbReference type="ARBA" id="ARBA00022692"/>
    </source>
</evidence>
<dbReference type="InterPro" id="IPR036890">
    <property type="entry name" value="HATPase_C_sf"/>
</dbReference>